<protein>
    <recommendedName>
        <fullName evidence="1">RNA helicase</fullName>
        <ecNumber evidence="1">3.6.4.13</ecNumber>
    </recommendedName>
</protein>
<comment type="caution">
    <text evidence="13">The sequence shown here is derived from an EMBL/GenBank/DDBJ whole genome shotgun (WGS) entry which is preliminary data.</text>
</comment>
<dbReference type="InterPro" id="IPR029063">
    <property type="entry name" value="SAM-dependent_MTases_sf"/>
</dbReference>
<evidence type="ECO:0000256" key="5">
    <source>
        <dbReference type="ARBA" id="ARBA00022840"/>
    </source>
</evidence>
<evidence type="ECO:0000256" key="2">
    <source>
        <dbReference type="ARBA" id="ARBA00022741"/>
    </source>
</evidence>
<proteinExistence type="predicted"/>
<dbReference type="CDD" id="cd18787">
    <property type="entry name" value="SF2_C_DEAD"/>
    <property type="match status" value="1"/>
</dbReference>
<sequence>MPKDRKSHKRRHRDRDAPYEKDGGGGSSSSRHHNKQMRRHENNQDEFGRKSRGSGGTTESIDDTTPCPTFDSMALKPALLRGIYAYGFEKPSAIQQRAIRPIVRGRDVIAQSQSGTGKTAVFSISALQLLDDRVKDPQVLILSPTRELAEQTTQVVSSLGDFMSAKCHGCIGGRSLGDDRKALEQGVQVISGTPGRVYDLIKRGHLMPKSLKAFIVDEADEMLKMGFKEQIYDIYRNLPPQAQVVLVSATLPVDVSGSSRVLIATDLWGRGIDVQQVSLVICYDLPTDRELYIHRIGRSGRFGRKGVAINFVTEEDVRTLRGIEHFYRTRIDEMPANVSDLILLPDMEDLGAFKASSFDLVVTGYGLSNASDPKKALNEIHRVLAPGGSYLAAVWEQAPADVACDIILRHSCIGPNSFHTNDGKDVVGNFTCPVRTKHPTALGKPHLLESLIEDANMSGKTKEFAFKSLTLPIRAELTELQKSNHFHCDDAAEAFEDVLKEGFMVKMHEDGDLEVPYNQYKFVVARREFEDSDAAGKALKAAKNKSMSLSTMQTSLKPTDVRQDPIIFDTWNRMKPAASDKIYKTLKKQLDGYKRSKEVKVLDAAPSPYTNTSIAVAADYPNTSVQAISKSLNVVEEIRELASARGLHNLEAKNLDPMNMKSVPDKSFDIIVCSFGLTFLSSPEDTLAQFRRALKPGGTLIISVWEDFALRQLSDSIIAQMHAAGELEDFSGTGSLPNVLDQLLPYARPRALENVITKHGFNVSHVDHETARIILSEPSCKSDYGENIATLAIRPFLNELEKNGENKNAFKDAKRAFESILRDPSLVTRDKCGNLVTTLPSRYKIITATRPYEDADGFLDSNSNTKTSVQRTRIKFDDIPK</sequence>
<dbReference type="EC" id="3.6.4.13" evidence="1"/>
<dbReference type="Gene3D" id="3.40.50.150">
    <property type="entry name" value="Vaccinia Virus protein VP39"/>
    <property type="match status" value="2"/>
</dbReference>
<feature type="domain" description="DEAD-box RNA helicase Q" evidence="12">
    <location>
        <begin position="68"/>
        <end position="96"/>
    </location>
</feature>
<keyword evidence="6" id="KW-0694">RNA-binding</keyword>
<dbReference type="InterPro" id="IPR027417">
    <property type="entry name" value="P-loop_NTPase"/>
</dbReference>
<evidence type="ECO:0000256" key="6">
    <source>
        <dbReference type="ARBA" id="ARBA00022884"/>
    </source>
</evidence>
<dbReference type="EMBL" id="JATAAI010000002">
    <property type="protein sequence ID" value="KAK1747875.1"/>
    <property type="molecule type" value="Genomic_DNA"/>
</dbReference>
<evidence type="ECO:0000256" key="1">
    <source>
        <dbReference type="ARBA" id="ARBA00012552"/>
    </source>
</evidence>
<feature type="domain" description="Helicase C-terminal" evidence="11">
    <location>
        <begin position="182"/>
        <end position="342"/>
    </location>
</feature>
<dbReference type="PROSITE" id="PS00039">
    <property type="entry name" value="DEAD_ATP_HELICASE"/>
    <property type="match status" value="1"/>
</dbReference>
<dbReference type="Proteomes" id="UP001224775">
    <property type="component" value="Unassembled WGS sequence"/>
</dbReference>
<feature type="compositionally biased region" description="Basic and acidic residues" evidence="9">
    <location>
        <begin position="14"/>
        <end position="23"/>
    </location>
</feature>
<dbReference type="PROSITE" id="PS51192">
    <property type="entry name" value="HELICASE_ATP_BIND_1"/>
    <property type="match status" value="1"/>
</dbReference>
<keyword evidence="14" id="KW-1185">Reference proteome</keyword>
<gene>
    <name evidence="13" type="ORF">QTG54_001838</name>
</gene>
<evidence type="ECO:0000256" key="3">
    <source>
        <dbReference type="ARBA" id="ARBA00022801"/>
    </source>
</evidence>
<dbReference type="PROSITE" id="PS51195">
    <property type="entry name" value="Q_MOTIF"/>
    <property type="match status" value="1"/>
</dbReference>
<feature type="short sequence motif" description="Q motif" evidence="8">
    <location>
        <begin position="68"/>
        <end position="96"/>
    </location>
</feature>
<keyword evidence="5" id="KW-0067">ATP-binding</keyword>
<evidence type="ECO:0000259" key="12">
    <source>
        <dbReference type="PROSITE" id="PS51195"/>
    </source>
</evidence>
<dbReference type="Pfam" id="PF00270">
    <property type="entry name" value="DEAD"/>
    <property type="match status" value="1"/>
</dbReference>
<dbReference type="FunFam" id="3.40.50.300:FF:000849">
    <property type="entry name" value="ATP-dependent RNA helicase DBP5"/>
    <property type="match status" value="1"/>
</dbReference>
<evidence type="ECO:0000256" key="8">
    <source>
        <dbReference type="PROSITE-ProRule" id="PRU00552"/>
    </source>
</evidence>
<dbReference type="PANTHER" id="PTHR47958">
    <property type="entry name" value="ATP-DEPENDENT RNA HELICASE DBP3"/>
    <property type="match status" value="1"/>
</dbReference>
<dbReference type="InterPro" id="IPR014014">
    <property type="entry name" value="RNA_helicase_DEAD_Q_motif"/>
</dbReference>
<name>A0AAD8YMC1_9STRA</name>
<dbReference type="InterPro" id="IPR014001">
    <property type="entry name" value="Helicase_ATP-bd"/>
</dbReference>
<dbReference type="GO" id="GO:0016787">
    <property type="term" value="F:hydrolase activity"/>
    <property type="evidence" value="ECO:0007669"/>
    <property type="project" value="UniProtKB-KW"/>
</dbReference>
<evidence type="ECO:0000256" key="4">
    <source>
        <dbReference type="ARBA" id="ARBA00022806"/>
    </source>
</evidence>
<dbReference type="InterPro" id="IPR000629">
    <property type="entry name" value="RNA-helicase_DEAD-box_CS"/>
</dbReference>
<evidence type="ECO:0000313" key="13">
    <source>
        <dbReference type="EMBL" id="KAK1747875.1"/>
    </source>
</evidence>
<evidence type="ECO:0000256" key="7">
    <source>
        <dbReference type="ARBA" id="ARBA00047984"/>
    </source>
</evidence>
<dbReference type="GO" id="GO:0003723">
    <property type="term" value="F:RNA binding"/>
    <property type="evidence" value="ECO:0007669"/>
    <property type="project" value="UniProtKB-KW"/>
</dbReference>
<dbReference type="AlphaFoldDB" id="A0AAD8YMC1"/>
<dbReference type="InterPro" id="IPR001650">
    <property type="entry name" value="Helicase_C-like"/>
</dbReference>
<dbReference type="GO" id="GO:0008757">
    <property type="term" value="F:S-adenosylmethionine-dependent methyltransferase activity"/>
    <property type="evidence" value="ECO:0007669"/>
    <property type="project" value="InterPro"/>
</dbReference>
<evidence type="ECO:0000259" key="10">
    <source>
        <dbReference type="PROSITE" id="PS51192"/>
    </source>
</evidence>
<dbReference type="InterPro" id="IPR011545">
    <property type="entry name" value="DEAD/DEAH_box_helicase_dom"/>
</dbReference>
<dbReference type="SMART" id="SM00487">
    <property type="entry name" value="DEXDc"/>
    <property type="match status" value="1"/>
</dbReference>
<comment type="catalytic activity">
    <reaction evidence="7">
        <text>ATP + H2O = ADP + phosphate + H(+)</text>
        <dbReference type="Rhea" id="RHEA:13065"/>
        <dbReference type="ChEBI" id="CHEBI:15377"/>
        <dbReference type="ChEBI" id="CHEBI:15378"/>
        <dbReference type="ChEBI" id="CHEBI:30616"/>
        <dbReference type="ChEBI" id="CHEBI:43474"/>
        <dbReference type="ChEBI" id="CHEBI:456216"/>
        <dbReference type="EC" id="3.6.4.13"/>
    </reaction>
</comment>
<dbReference type="CDD" id="cd02440">
    <property type="entry name" value="AdoMet_MTases"/>
    <property type="match status" value="2"/>
</dbReference>
<feature type="domain" description="Helicase ATP-binding" evidence="10">
    <location>
        <begin position="99"/>
        <end position="255"/>
    </location>
</feature>
<dbReference type="Pfam" id="PF08241">
    <property type="entry name" value="Methyltransf_11"/>
    <property type="match status" value="2"/>
</dbReference>
<organism evidence="13 14">
    <name type="scientific">Skeletonema marinoi</name>
    <dbReference type="NCBI Taxonomy" id="267567"/>
    <lineage>
        <taxon>Eukaryota</taxon>
        <taxon>Sar</taxon>
        <taxon>Stramenopiles</taxon>
        <taxon>Ochrophyta</taxon>
        <taxon>Bacillariophyta</taxon>
        <taxon>Coscinodiscophyceae</taxon>
        <taxon>Thalassiosirophycidae</taxon>
        <taxon>Thalassiosirales</taxon>
        <taxon>Skeletonemataceae</taxon>
        <taxon>Skeletonema</taxon>
        <taxon>Skeletonema marinoi-dohrnii complex</taxon>
    </lineage>
</organism>
<keyword evidence="3 13" id="KW-0378">Hydrolase</keyword>
<dbReference type="SUPFAM" id="SSF53335">
    <property type="entry name" value="S-adenosyl-L-methionine-dependent methyltransferases"/>
    <property type="match status" value="2"/>
</dbReference>
<dbReference type="SMART" id="SM00490">
    <property type="entry name" value="HELICc"/>
    <property type="match status" value="1"/>
</dbReference>
<dbReference type="GO" id="GO:0003724">
    <property type="term" value="F:RNA helicase activity"/>
    <property type="evidence" value="ECO:0007669"/>
    <property type="project" value="UniProtKB-EC"/>
</dbReference>
<feature type="compositionally biased region" description="Basic and acidic residues" evidence="9">
    <location>
        <begin position="39"/>
        <end position="49"/>
    </location>
</feature>
<evidence type="ECO:0000313" key="14">
    <source>
        <dbReference type="Proteomes" id="UP001224775"/>
    </source>
</evidence>
<dbReference type="InterPro" id="IPR013216">
    <property type="entry name" value="Methyltransf_11"/>
</dbReference>
<reference evidence="13" key="1">
    <citation type="submission" date="2023-06" db="EMBL/GenBank/DDBJ databases">
        <title>Survivors Of The Sea: Transcriptome response of Skeletonema marinoi to long-term dormancy.</title>
        <authorList>
            <person name="Pinder M.I.M."/>
            <person name="Kourtchenko O."/>
            <person name="Robertson E.K."/>
            <person name="Larsson T."/>
            <person name="Maumus F."/>
            <person name="Osuna-Cruz C.M."/>
            <person name="Vancaester E."/>
            <person name="Stenow R."/>
            <person name="Vandepoele K."/>
            <person name="Ploug H."/>
            <person name="Bruchert V."/>
            <person name="Godhe A."/>
            <person name="Topel M."/>
        </authorList>
    </citation>
    <scope>NUCLEOTIDE SEQUENCE</scope>
    <source>
        <strain evidence="13">R05AC</strain>
    </source>
</reference>
<dbReference type="SUPFAM" id="SSF52540">
    <property type="entry name" value="P-loop containing nucleoside triphosphate hydrolases"/>
    <property type="match status" value="2"/>
</dbReference>
<evidence type="ECO:0000259" key="11">
    <source>
        <dbReference type="PROSITE" id="PS51194"/>
    </source>
</evidence>
<feature type="compositionally biased region" description="Basic residues" evidence="9">
    <location>
        <begin position="1"/>
        <end position="13"/>
    </location>
</feature>
<evidence type="ECO:0000256" key="9">
    <source>
        <dbReference type="SAM" id="MobiDB-lite"/>
    </source>
</evidence>
<keyword evidence="2" id="KW-0547">Nucleotide-binding</keyword>
<accession>A0AAD8YMC1</accession>
<dbReference type="Gene3D" id="3.40.50.300">
    <property type="entry name" value="P-loop containing nucleotide triphosphate hydrolases"/>
    <property type="match status" value="2"/>
</dbReference>
<keyword evidence="4 13" id="KW-0347">Helicase</keyword>
<dbReference type="PROSITE" id="PS51194">
    <property type="entry name" value="HELICASE_CTER"/>
    <property type="match status" value="1"/>
</dbReference>
<feature type="region of interest" description="Disordered" evidence="9">
    <location>
        <begin position="1"/>
        <end position="69"/>
    </location>
</feature>
<dbReference type="GO" id="GO:0005524">
    <property type="term" value="F:ATP binding"/>
    <property type="evidence" value="ECO:0007669"/>
    <property type="project" value="UniProtKB-KW"/>
</dbReference>